<evidence type="ECO:0000313" key="1">
    <source>
        <dbReference type="EMBL" id="KAJ2807138.1"/>
    </source>
</evidence>
<accession>A0A9W8I4F6</accession>
<dbReference type="Proteomes" id="UP001140094">
    <property type="component" value="Unassembled WGS sequence"/>
</dbReference>
<protein>
    <submittedName>
        <fullName evidence="1">Uncharacterized protein</fullName>
    </submittedName>
</protein>
<keyword evidence="2" id="KW-1185">Reference proteome</keyword>
<dbReference type="AlphaFoldDB" id="A0A9W8I4F6"/>
<feature type="non-terminal residue" evidence="1">
    <location>
        <position position="1"/>
    </location>
</feature>
<reference evidence="1" key="1">
    <citation type="submission" date="2022-07" db="EMBL/GenBank/DDBJ databases">
        <title>Phylogenomic reconstructions and comparative analyses of Kickxellomycotina fungi.</title>
        <authorList>
            <person name="Reynolds N.K."/>
            <person name="Stajich J.E."/>
            <person name="Barry K."/>
            <person name="Grigoriev I.V."/>
            <person name="Crous P."/>
            <person name="Smith M.E."/>
        </authorList>
    </citation>
    <scope>NUCLEOTIDE SEQUENCE</scope>
    <source>
        <strain evidence="1">NRRL 1565</strain>
    </source>
</reference>
<dbReference type="EMBL" id="JANBUO010000134">
    <property type="protein sequence ID" value="KAJ2807138.1"/>
    <property type="molecule type" value="Genomic_DNA"/>
</dbReference>
<dbReference type="OrthoDB" id="5599381at2759"/>
<name>A0A9W8I4F6_9FUNG</name>
<sequence>IEEHCTMVRTRTNERANQGVRTRWFEPGEWVTIRMHPYPSNLVDLGTRRHGPYLVTARHGPSYHLAYADGVPFTNGVYWDL</sequence>
<gene>
    <name evidence="1" type="ORF">H4R20_001407</name>
</gene>
<evidence type="ECO:0000313" key="2">
    <source>
        <dbReference type="Proteomes" id="UP001140094"/>
    </source>
</evidence>
<comment type="caution">
    <text evidence="1">The sequence shown here is derived from an EMBL/GenBank/DDBJ whole genome shotgun (WGS) entry which is preliminary data.</text>
</comment>
<proteinExistence type="predicted"/>
<organism evidence="1 2">
    <name type="scientific">Coemansia guatemalensis</name>
    <dbReference type="NCBI Taxonomy" id="2761395"/>
    <lineage>
        <taxon>Eukaryota</taxon>
        <taxon>Fungi</taxon>
        <taxon>Fungi incertae sedis</taxon>
        <taxon>Zoopagomycota</taxon>
        <taxon>Kickxellomycotina</taxon>
        <taxon>Kickxellomycetes</taxon>
        <taxon>Kickxellales</taxon>
        <taxon>Kickxellaceae</taxon>
        <taxon>Coemansia</taxon>
    </lineage>
</organism>